<accession>C9YCU5</accession>
<comment type="similarity">
    <text evidence="2">Belongs to the DoxX family.</text>
</comment>
<comment type="subcellular location">
    <subcellularLocation>
        <location evidence="1">Cell membrane</location>
        <topology evidence="1">Multi-pass membrane protein</topology>
    </subcellularLocation>
</comment>
<feature type="transmembrane region" description="Helical" evidence="7">
    <location>
        <begin position="36"/>
        <end position="58"/>
    </location>
</feature>
<dbReference type="EMBL" id="FN543105">
    <property type="protein sequence ID" value="CBA30775.1"/>
    <property type="molecule type" value="Genomic_DNA"/>
</dbReference>
<name>C9YCU5_CURXX</name>
<evidence type="ECO:0000256" key="7">
    <source>
        <dbReference type="SAM" id="Phobius"/>
    </source>
</evidence>
<dbReference type="PANTHER" id="PTHR33452:SF1">
    <property type="entry name" value="INNER MEMBRANE PROTEIN YPHA-RELATED"/>
    <property type="match status" value="1"/>
</dbReference>
<keyword evidence="6 7" id="KW-0472">Membrane</keyword>
<dbReference type="PANTHER" id="PTHR33452">
    <property type="entry name" value="OXIDOREDUCTASE CATD-RELATED"/>
    <property type="match status" value="1"/>
</dbReference>
<protein>
    <recommendedName>
        <fullName evidence="9">DoxX family protein</fullName>
    </recommendedName>
</protein>
<feature type="transmembrane region" description="Helical" evidence="7">
    <location>
        <begin position="131"/>
        <end position="150"/>
    </location>
</feature>
<dbReference type="GO" id="GO:0005886">
    <property type="term" value="C:plasma membrane"/>
    <property type="evidence" value="ECO:0007669"/>
    <property type="project" value="UniProtKB-SubCell"/>
</dbReference>
<keyword evidence="3" id="KW-1003">Cell membrane</keyword>
<proteinExistence type="inferred from homology"/>
<dbReference type="InterPro" id="IPR051907">
    <property type="entry name" value="DoxX-like_oxidoreductase"/>
</dbReference>
<dbReference type="AlphaFoldDB" id="C9YCU5"/>
<keyword evidence="5 7" id="KW-1133">Transmembrane helix</keyword>
<dbReference type="Pfam" id="PF07681">
    <property type="entry name" value="DoxX"/>
    <property type="match status" value="1"/>
</dbReference>
<evidence type="ECO:0008006" key="9">
    <source>
        <dbReference type="Google" id="ProtNLM"/>
    </source>
</evidence>
<organism evidence="8">
    <name type="scientific">Curvibacter symbiont subsp. Hydra magnipapillata</name>
    <dbReference type="NCBI Taxonomy" id="667019"/>
    <lineage>
        <taxon>Bacteria</taxon>
        <taxon>Pseudomonadati</taxon>
        <taxon>Pseudomonadota</taxon>
        <taxon>Betaproteobacteria</taxon>
        <taxon>Burkholderiales</taxon>
        <taxon>Comamonadaceae</taxon>
        <taxon>Curvibacter</taxon>
    </lineage>
</organism>
<evidence type="ECO:0000256" key="2">
    <source>
        <dbReference type="ARBA" id="ARBA00006679"/>
    </source>
</evidence>
<evidence type="ECO:0000256" key="6">
    <source>
        <dbReference type="ARBA" id="ARBA00023136"/>
    </source>
</evidence>
<gene>
    <name evidence="8" type="ORF">Csp_C25240</name>
</gene>
<dbReference type="InterPro" id="IPR032808">
    <property type="entry name" value="DoxX"/>
</dbReference>
<evidence type="ECO:0000256" key="1">
    <source>
        <dbReference type="ARBA" id="ARBA00004651"/>
    </source>
</evidence>
<reference evidence="8" key="1">
    <citation type="journal article" date="2010" name="Nature">
        <title>The Dynamic genome of Hydra.</title>
        <authorList>
            <person name="Chapman J.A."/>
            <person name="Kirkness E.F."/>
            <person name="Simakov O."/>
            <person name="Hampson S.E."/>
            <person name="Mitros T."/>
            <person name="Weinmaier T."/>
            <person name="Rattei T."/>
            <person name="Balasubramanian P.G."/>
            <person name="Borman J."/>
            <person name="Busam D."/>
            <person name="Disbennett K."/>
            <person name="Pfannkoch C."/>
            <person name="Sumin N."/>
            <person name="Sutton G."/>
            <person name="Viswanathan L."/>
            <person name="Walenz B."/>
            <person name="Goodstein D.M."/>
            <person name="Hellsten U."/>
            <person name="Kawashima T."/>
            <person name="Prochnik S.E."/>
            <person name="Putnam N.H."/>
            <person name="Shu S."/>
            <person name="Blumberg B."/>
            <person name="Dana C.E."/>
            <person name="Gee L."/>
            <person name="Kibler D.F."/>
            <person name="Law L."/>
            <person name="Lindgens D."/>
            <person name="Martinez D.E."/>
            <person name="Peng J."/>
            <person name="Wigge P.A."/>
            <person name="Bertulat B."/>
            <person name="Guder C."/>
            <person name="Nakamura Y."/>
            <person name="Ozbek S."/>
            <person name="Watanabe H."/>
            <person name="Khalturin K."/>
            <person name="Hemmrich G."/>
            <person name="Franke A."/>
            <person name="Augustin R."/>
            <person name="Fraune S."/>
            <person name="Hayakawa E."/>
            <person name="Hayakawa S."/>
            <person name="Hirose M."/>
            <person name="Hwang J."/>
            <person name="Ikeo K."/>
            <person name="Nishimiya-Fujisawa C."/>
            <person name="Ogura A."/>
            <person name="Takahashi T."/>
            <person name="Steinmetz P.R."/>
            <person name="Zhang X."/>
            <person name="Aufschnaiter R."/>
            <person name="Eder M.K."/>
            <person name="Gorny A.K."/>
            <person name="Salvenmoser W."/>
            <person name="Heimberg A.M."/>
            <person name="Wheeler B.M."/>
            <person name="Peterson K.J."/>
            <person name="Boettger A."/>
            <person name="Tischler P."/>
            <person name="Wolf A."/>
            <person name="Gojobori T."/>
            <person name="Remington K.A."/>
            <person name="Strausberg R.L."/>
            <person name="Venter J."/>
            <person name="Technau U."/>
            <person name="Hobmayer B."/>
            <person name="Bosch T.C."/>
            <person name="Holstein T.W."/>
            <person name="Fujisawa T."/>
            <person name="Bode H.R."/>
            <person name="David C.N."/>
            <person name="Rokhsar D.S."/>
            <person name="Steele R.E."/>
        </authorList>
    </citation>
    <scope>NUCLEOTIDE SEQUENCE</scope>
</reference>
<feature type="transmembrane region" description="Helical" evidence="7">
    <location>
        <begin position="70"/>
        <end position="91"/>
    </location>
</feature>
<evidence type="ECO:0000313" key="8">
    <source>
        <dbReference type="EMBL" id="CBA30775.1"/>
    </source>
</evidence>
<evidence type="ECO:0000256" key="5">
    <source>
        <dbReference type="ARBA" id="ARBA00022989"/>
    </source>
</evidence>
<evidence type="ECO:0000256" key="3">
    <source>
        <dbReference type="ARBA" id="ARBA00022475"/>
    </source>
</evidence>
<feature type="transmembrane region" description="Helical" evidence="7">
    <location>
        <begin position="98"/>
        <end position="119"/>
    </location>
</feature>
<evidence type="ECO:0000256" key="4">
    <source>
        <dbReference type="ARBA" id="ARBA00022692"/>
    </source>
</evidence>
<keyword evidence="4 7" id="KW-0812">Transmembrane</keyword>
<sequence>MHLPYHPIFTGVAMSIVKSFLSPSTDATQSAYAASLLRVSLGVVLLAHGLLKVLIFGLQGTGEFFNSIGFAAWLVYPVVALGVGGGLLLIAGLWVRAVATLSAVLLAVTVFVHAPNGWVFSSANGGWEYPLFLTLVAIAVALAGGGKFAVKWPARQPETTTPKTATAAT</sequence>